<evidence type="ECO:0000256" key="1">
    <source>
        <dbReference type="SAM" id="Phobius"/>
    </source>
</evidence>
<reference evidence="3" key="1">
    <citation type="journal article" date="2014" name="Int. J. Syst. Evol. Microbiol.">
        <title>Complete genome sequence of Corynebacterium casei LMG S-19264T (=DSM 44701T), isolated from a smear-ripened cheese.</title>
        <authorList>
            <consortium name="US DOE Joint Genome Institute (JGI-PGF)"/>
            <person name="Walter F."/>
            <person name="Albersmeier A."/>
            <person name="Kalinowski J."/>
            <person name="Ruckert C."/>
        </authorList>
    </citation>
    <scope>NUCLEOTIDE SEQUENCE</scope>
    <source>
        <strain evidence="3">CGMCC 1.15447</strain>
    </source>
</reference>
<evidence type="ECO:0000256" key="2">
    <source>
        <dbReference type="SAM" id="SignalP"/>
    </source>
</evidence>
<feature type="transmembrane region" description="Helical" evidence="1">
    <location>
        <begin position="405"/>
        <end position="425"/>
    </location>
</feature>
<keyword evidence="1" id="KW-0472">Membrane</keyword>
<dbReference type="RefSeq" id="WP_188758947.1">
    <property type="nucleotide sequence ID" value="NZ_BMJB01000001.1"/>
</dbReference>
<feature type="chain" id="PRO_5036826199" description="DUF3999 domain-containing protein" evidence="2">
    <location>
        <begin position="21"/>
        <end position="430"/>
    </location>
</feature>
<keyword evidence="1" id="KW-1133">Transmembrane helix</keyword>
<protein>
    <recommendedName>
        <fullName evidence="5">DUF3999 domain-containing protein</fullName>
    </recommendedName>
</protein>
<sequence length="430" mass="46847">MKAVLLLALLFWRAVPTSVAQTADPHYFRYERSVAATGAGQACAVLDAQTFAHAAASLKDIRLYEGIGTSTPREVPYAITLSQPVQPDNVPARVVNLGFHSGSIVFDLEMPPRPYTEVMLDLAGQDYIATASVSGSNSPGAAATNLGEFTLFDLTSQHLSRNKTLHLQESTFPWLHVVLTASPAPGTHDFRLDPKIVRGASVPPSREAQILYAPAAQTSTIVNHERQSIATFTLPQRVPVERITFDLAPTFTGNFSRDVRIYDRPEGAPATSGESLSGTILRVHLTQGGREIRQEELSVPATIGSNLQNPATVEVVVENGDDIPLPITAVRLEMRERNLCFNAPSAQPLVLYYGDPVLDAPIYDFARLFSATAHTTRAQLGAEQMNPDYQARPDTRPITERYPDLLWIALLAVICSLGFVAIRAAKTLPR</sequence>
<keyword evidence="4" id="KW-1185">Reference proteome</keyword>
<evidence type="ECO:0000313" key="4">
    <source>
        <dbReference type="Proteomes" id="UP000648801"/>
    </source>
</evidence>
<dbReference type="Proteomes" id="UP000648801">
    <property type="component" value="Unassembled WGS sequence"/>
</dbReference>
<gene>
    <name evidence="3" type="ORF">GCM10011507_17610</name>
</gene>
<organism evidence="3 4">
    <name type="scientific">Edaphobacter acidisoli</name>
    <dbReference type="NCBI Taxonomy" id="2040573"/>
    <lineage>
        <taxon>Bacteria</taxon>
        <taxon>Pseudomonadati</taxon>
        <taxon>Acidobacteriota</taxon>
        <taxon>Terriglobia</taxon>
        <taxon>Terriglobales</taxon>
        <taxon>Acidobacteriaceae</taxon>
        <taxon>Edaphobacter</taxon>
    </lineage>
</organism>
<name>A0A916RRX9_9BACT</name>
<dbReference type="EMBL" id="BMJB01000001">
    <property type="protein sequence ID" value="GGA66573.1"/>
    <property type="molecule type" value="Genomic_DNA"/>
</dbReference>
<keyword evidence="1" id="KW-0812">Transmembrane</keyword>
<dbReference type="InterPro" id="IPR025060">
    <property type="entry name" value="DUF3999"/>
</dbReference>
<reference evidence="3" key="2">
    <citation type="submission" date="2020-09" db="EMBL/GenBank/DDBJ databases">
        <authorList>
            <person name="Sun Q."/>
            <person name="Zhou Y."/>
        </authorList>
    </citation>
    <scope>NUCLEOTIDE SEQUENCE</scope>
    <source>
        <strain evidence="3">CGMCC 1.15447</strain>
    </source>
</reference>
<accession>A0A916RRX9</accession>
<dbReference type="Pfam" id="PF13163">
    <property type="entry name" value="DUF3999"/>
    <property type="match status" value="1"/>
</dbReference>
<dbReference type="AlphaFoldDB" id="A0A916RRX9"/>
<evidence type="ECO:0008006" key="5">
    <source>
        <dbReference type="Google" id="ProtNLM"/>
    </source>
</evidence>
<comment type="caution">
    <text evidence="3">The sequence shown here is derived from an EMBL/GenBank/DDBJ whole genome shotgun (WGS) entry which is preliminary data.</text>
</comment>
<evidence type="ECO:0000313" key="3">
    <source>
        <dbReference type="EMBL" id="GGA66573.1"/>
    </source>
</evidence>
<keyword evidence="2" id="KW-0732">Signal</keyword>
<feature type="signal peptide" evidence="2">
    <location>
        <begin position="1"/>
        <end position="20"/>
    </location>
</feature>
<proteinExistence type="predicted"/>